<sequence>MKNTDYYMKTRVKLLKPLLGEGWDLEPAGGATGEAYIAHDGERKLFLKRNSSPFLAVLSAEGIVPKLLWTKRLENGDVITAQQWVYGRELSAHEMTRVDVAKLLSKIHSSSELLDMFKRIGNEPLTPASIVEDLQNQILHGGLSHPMLQEAVTYLSSMREKVAPPEMVVCHCDINHNNWIISEKEHLYLIDWDGATVADPALDLGLLLYEYLPKSQWGVWLKSYGVILDDQLEVRMHWYVISHALSALLFHLQQGETEEIERWNKELRKLLTSNRLFPEK</sequence>
<evidence type="ECO:0000313" key="2">
    <source>
        <dbReference type="EMBL" id="MFC5712836.1"/>
    </source>
</evidence>
<dbReference type="PANTHER" id="PTHR40086:SF1">
    <property type="entry name" value="CELL CYCLE REGULATOR CCRZ"/>
    <property type="match status" value="1"/>
</dbReference>
<comment type="caution">
    <text evidence="2">The sequence shown here is derived from an EMBL/GenBank/DDBJ whole genome shotgun (WGS) entry which is preliminary data.</text>
</comment>
<dbReference type="InterPro" id="IPR052077">
    <property type="entry name" value="CcrZ_PhaseVar_Mediator"/>
</dbReference>
<dbReference type="Proteomes" id="UP001596142">
    <property type="component" value="Unassembled WGS sequence"/>
</dbReference>
<accession>A0ABW0YM59</accession>
<dbReference type="RefSeq" id="WP_385940110.1">
    <property type="nucleotide sequence ID" value="NZ_JBHSOZ010000003.1"/>
</dbReference>
<evidence type="ECO:0000313" key="3">
    <source>
        <dbReference type="Proteomes" id="UP001596142"/>
    </source>
</evidence>
<protein>
    <submittedName>
        <fullName evidence="2">Phosphotransferase</fullName>
    </submittedName>
</protein>
<keyword evidence="3" id="KW-1185">Reference proteome</keyword>
<reference evidence="3" key="1">
    <citation type="journal article" date="2019" name="Int. J. Syst. Evol. Microbiol.">
        <title>The Global Catalogue of Microorganisms (GCM) 10K type strain sequencing project: providing services to taxonomists for standard genome sequencing and annotation.</title>
        <authorList>
            <consortium name="The Broad Institute Genomics Platform"/>
            <consortium name="The Broad Institute Genome Sequencing Center for Infectious Disease"/>
            <person name="Wu L."/>
            <person name="Ma J."/>
        </authorList>
    </citation>
    <scope>NUCLEOTIDE SEQUENCE [LARGE SCALE GENOMIC DNA]</scope>
    <source>
        <strain evidence="3">CECT 7184</strain>
    </source>
</reference>
<evidence type="ECO:0000259" key="1">
    <source>
        <dbReference type="Pfam" id="PF01636"/>
    </source>
</evidence>
<dbReference type="PANTHER" id="PTHR40086">
    <property type="entry name" value="PHOSPHOTRANSFERASE YTMP-RELATED"/>
    <property type="match status" value="1"/>
</dbReference>
<dbReference type="Pfam" id="PF01636">
    <property type="entry name" value="APH"/>
    <property type="match status" value="1"/>
</dbReference>
<organism evidence="2 3">
    <name type="scientific">Thalassorhabdus alkalitolerans</name>
    <dbReference type="NCBI Taxonomy" id="2282697"/>
    <lineage>
        <taxon>Bacteria</taxon>
        <taxon>Bacillati</taxon>
        <taxon>Bacillota</taxon>
        <taxon>Bacilli</taxon>
        <taxon>Bacillales</taxon>
        <taxon>Bacillaceae</taxon>
        <taxon>Thalassorhabdus</taxon>
    </lineage>
</organism>
<gene>
    <name evidence="2" type="ORF">ACFPU1_08590</name>
</gene>
<dbReference type="Gene3D" id="3.90.1200.10">
    <property type="match status" value="1"/>
</dbReference>
<dbReference type="SUPFAM" id="SSF56112">
    <property type="entry name" value="Protein kinase-like (PK-like)"/>
    <property type="match status" value="1"/>
</dbReference>
<dbReference type="InterPro" id="IPR011009">
    <property type="entry name" value="Kinase-like_dom_sf"/>
</dbReference>
<name>A0ABW0YM59_9BACI</name>
<feature type="domain" description="Aminoglycoside phosphotransferase" evidence="1">
    <location>
        <begin position="27"/>
        <end position="225"/>
    </location>
</feature>
<dbReference type="InterPro" id="IPR002575">
    <property type="entry name" value="Aminoglycoside_PTrfase"/>
</dbReference>
<proteinExistence type="predicted"/>
<dbReference type="EMBL" id="JBHSOZ010000003">
    <property type="protein sequence ID" value="MFC5712836.1"/>
    <property type="molecule type" value="Genomic_DNA"/>
</dbReference>